<dbReference type="Pfam" id="PF05653">
    <property type="entry name" value="Mg_trans_NIPA"/>
    <property type="match status" value="1"/>
</dbReference>
<comment type="caution">
    <text evidence="7">The sequence shown here is derived from an EMBL/GenBank/DDBJ whole genome shotgun (WGS) entry which is preliminary data.</text>
</comment>
<keyword evidence="3 6" id="KW-1133">Transmembrane helix</keyword>
<feature type="transmembrane region" description="Helical" evidence="6">
    <location>
        <begin position="186"/>
        <end position="212"/>
    </location>
</feature>
<feature type="region of interest" description="Disordered" evidence="5">
    <location>
        <begin position="374"/>
        <end position="503"/>
    </location>
</feature>
<dbReference type="InterPro" id="IPR008521">
    <property type="entry name" value="Mg_trans_NIPA"/>
</dbReference>
<keyword evidence="8" id="KW-1185">Reference proteome</keyword>
<feature type="transmembrane region" description="Helical" evidence="6">
    <location>
        <begin position="251"/>
        <end position="273"/>
    </location>
</feature>
<evidence type="ECO:0000313" key="7">
    <source>
        <dbReference type="EMBL" id="OEH79489.1"/>
    </source>
</evidence>
<dbReference type="Gene3D" id="1.10.3730.20">
    <property type="match status" value="1"/>
</dbReference>
<proteinExistence type="predicted"/>
<dbReference type="VEuPathDB" id="ToxoDB:cyc_07620"/>
<dbReference type="GO" id="GO:0016020">
    <property type="term" value="C:membrane"/>
    <property type="evidence" value="ECO:0007669"/>
    <property type="project" value="UniProtKB-SubCell"/>
</dbReference>
<protein>
    <recommendedName>
        <fullName evidence="9">Magnesium transporter NIPA</fullName>
    </recommendedName>
</protein>
<gene>
    <name evidence="7" type="ORF">cyc_07620</name>
</gene>
<dbReference type="EMBL" id="JROU02000371">
    <property type="protein sequence ID" value="OEH79489.1"/>
    <property type="molecule type" value="Genomic_DNA"/>
</dbReference>
<dbReference type="InParanoid" id="A0A1D3D7T1"/>
<dbReference type="AlphaFoldDB" id="A0A1D3D7T1"/>
<feature type="transmembrane region" description="Helical" evidence="6">
    <location>
        <begin position="148"/>
        <end position="165"/>
    </location>
</feature>
<dbReference type="GO" id="GO:0015095">
    <property type="term" value="F:magnesium ion transmembrane transporter activity"/>
    <property type="evidence" value="ECO:0007669"/>
    <property type="project" value="InterPro"/>
</dbReference>
<feature type="transmembrane region" description="Helical" evidence="6">
    <location>
        <begin position="279"/>
        <end position="300"/>
    </location>
</feature>
<evidence type="ECO:0000256" key="2">
    <source>
        <dbReference type="ARBA" id="ARBA00022692"/>
    </source>
</evidence>
<feature type="transmembrane region" description="Helical" evidence="6">
    <location>
        <begin position="82"/>
        <end position="101"/>
    </location>
</feature>
<keyword evidence="4 6" id="KW-0472">Membrane</keyword>
<feature type="transmembrane region" description="Helical" evidence="6">
    <location>
        <begin position="54"/>
        <end position="76"/>
    </location>
</feature>
<feature type="transmembrane region" description="Helical" evidence="6">
    <location>
        <begin position="12"/>
        <end position="33"/>
    </location>
</feature>
<feature type="region of interest" description="Disordered" evidence="5">
    <location>
        <begin position="307"/>
        <end position="335"/>
    </location>
</feature>
<name>A0A1D3D7T1_9EIME</name>
<dbReference type="PANTHER" id="PTHR12570">
    <property type="match status" value="1"/>
</dbReference>
<evidence type="ECO:0000256" key="5">
    <source>
        <dbReference type="SAM" id="MobiDB-lite"/>
    </source>
</evidence>
<feature type="transmembrane region" description="Helical" evidence="6">
    <location>
        <begin position="108"/>
        <end position="128"/>
    </location>
</feature>
<feature type="transmembrane region" description="Helical" evidence="6">
    <location>
        <begin position="224"/>
        <end position="242"/>
    </location>
</feature>
<dbReference type="SUPFAM" id="SSF103481">
    <property type="entry name" value="Multidrug resistance efflux transporter EmrE"/>
    <property type="match status" value="1"/>
</dbReference>
<evidence type="ECO:0000256" key="6">
    <source>
        <dbReference type="SAM" id="Phobius"/>
    </source>
</evidence>
<evidence type="ECO:0008006" key="9">
    <source>
        <dbReference type="Google" id="ProtNLM"/>
    </source>
</evidence>
<comment type="subcellular location">
    <subcellularLocation>
        <location evidence="1">Membrane</location>
        <topology evidence="1">Multi-pass membrane protein</topology>
    </subcellularLocation>
</comment>
<evidence type="ECO:0000256" key="1">
    <source>
        <dbReference type="ARBA" id="ARBA00004141"/>
    </source>
</evidence>
<reference evidence="7 8" key="1">
    <citation type="journal article" date="2016" name="BMC Genomics">
        <title>Comparative genomics reveals Cyclospora cayetanensis possesses coccidia-like metabolism and invasion components but unique surface antigens.</title>
        <authorList>
            <person name="Liu S."/>
            <person name="Wang L."/>
            <person name="Zheng H."/>
            <person name="Xu Z."/>
            <person name="Roellig D.M."/>
            <person name="Li N."/>
            <person name="Frace M.A."/>
            <person name="Tang K."/>
            <person name="Arrowood M.J."/>
            <person name="Moss D.M."/>
            <person name="Zhang L."/>
            <person name="Feng Y."/>
            <person name="Xiao L."/>
        </authorList>
    </citation>
    <scope>NUCLEOTIDE SEQUENCE [LARGE SCALE GENOMIC DNA]</scope>
    <source>
        <strain evidence="7 8">CHN_HEN01</strain>
    </source>
</reference>
<sequence>MAESHVVRQDLWPLGISIIFCGSLSGAAGDTMVRMSYSAAGPEPSVREMLKKPMFVIGMILTTAVDSACTLGALTFAPSSMVTPFAGVHIFWAVLLSHFWLKESVGRWEVLGSSCVISGVLLLVLFSGKETDITSISQFRAAASTPLALTYISVAAASTLTLVLLSQKLYPCSLGAWEVPIQRLSLALASGVFGGNTNVSAKLLTIAVTQLFRGDFSVLTNWQAYAVFFATILLALLQLLFLNTALRKFEAIYVIPTTNSCLVAEGIVGAIMVLREYPSTWVCFLLGLLLCVGGILVLTIKHKTLQTPQPKTAPPEQVLRPLEEPPEPQRSWVPSEPHLAASRPAAGMGLNEFFPSSTAILTVHAVQQLFPPLSSRTPSLPDPTLSDLTSAAPLGAPQSFQGFPRSAPPDLERNGPVAPSVGGSDSCCSLLQAPQEAEQQLQQAAGSSSDSTSDRSTRRHCSSPPLHQQQRGLAEGRLEDRQQHLPQSAREDGSKLLRGTDSR</sequence>
<feature type="compositionally biased region" description="Basic and acidic residues" evidence="5">
    <location>
        <begin position="474"/>
        <end position="503"/>
    </location>
</feature>
<feature type="compositionally biased region" description="Low complexity" evidence="5">
    <location>
        <begin position="430"/>
        <end position="451"/>
    </location>
</feature>
<dbReference type="VEuPathDB" id="ToxoDB:LOC34623553"/>
<accession>A0A1D3D7T1</accession>
<dbReference type="InterPro" id="IPR037185">
    <property type="entry name" value="EmrE-like"/>
</dbReference>
<evidence type="ECO:0000256" key="3">
    <source>
        <dbReference type="ARBA" id="ARBA00022989"/>
    </source>
</evidence>
<keyword evidence="2 6" id="KW-0812">Transmembrane</keyword>
<evidence type="ECO:0000313" key="8">
    <source>
        <dbReference type="Proteomes" id="UP000095192"/>
    </source>
</evidence>
<dbReference type="Proteomes" id="UP000095192">
    <property type="component" value="Unassembled WGS sequence"/>
</dbReference>
<evidence type="ECO:0000256" key="4">
    <source>
        <dbReference type="ARBA" id="ARBA00023136"/>
    </source>
</evidence>
<organism evidence="7 8">
    <name type="scientific">Cyclospora cayetanensis</name>
    <dbReference type="NCBI Taxonomy" id="88456"/>
    <lineage>
        <taxon>Eukaryota</taxon>
        <taxon>Sar</taxon>
        <taxon>Alveolata</taxon>
        <taxon>Apicomplexa</taxon>
        <taxon>Conoidasida</taxon>
        <taxon>Coccidia</taxon>
        <taxon>Eucoccidiorida</taxon>
        <taxon>Eimeriorina</taxon>
        <taxon>Eimeriidae</taxon>
        <taxon>Cyclospora</taxon>
    </lineage>
</organism>